<dbReference type="EMBL" id="LR134479">
    <property type="protein sequence ID" value="VEI23414.1"/>
    <property type="molecule type" value="Genomic_DNA"/>
</dbReference>
<organism evidence="4 5">
    <name type="scientific">Rothia aeria</name>
    <dbReference type="NCBI Taxonomy" id="172042"/>
    <lineage>
        <taxon>Bacteria</taxon>
        <taxon>Bacillati</taxon>
        <taxon>Actinomycetota</taxon>
        <taxon>Actinomycetes</taxon>
        <taxon>Micrococcales</taxon>
        <taxon>Micrococcaceae</taxon>
        <taxon>Rothia</taxon>
    </lineage>
</organism>
<feature type="region of interest" description="Disordered" evidence="1">
    <location>
        <begin position="1"/>
        <end position="30"/>
    </location>
</feature>
<dbReference type="InterPro" id="IPR025241">
    <property type="entry name" value="DUF4190"/>
</dbReference>
<gene>
    <name evidence="4" type="ORF">NCTC10207_01522</name>
</gene>
<feature type="transmembrane region" description="Helical" evidence="2">
    <location>
        <begin position="144"/>
        <end position="170"/>
    </location>
</feature>
<evidence type="ECO:0000256" key="2">
    <source>
        <dbReference type="SAM" id="Phobius"/>
    </source>
</evidence>
<feature type="transmembrane region" description="Helical" evidence="2">
    <location>
        <begin position="112"/>
        <end position="132"/>
    </location>
</feature>
<keyword evidence="2" id="KW-0812">Transmembrane</keyword>
<protein>
    <recommendedName>
        <fullName evidence="3">DUF4190 domain-containing protein</fullName>
    </recommendedName>
</protein>
<evidence type="ECO:0000256" key="1">
    <source>
        <dbReference type="SAM" id="MobiDB-lite"/>
    </source>
</evidence>
<feature type="domain" description="DUF4190" evidence="3">
    <location>
        <begin position="96"/>
        <end position="162"/>
    </location>
</feature>
<evidence type="ECO:0000259" key="3">
    <source>
        <dbReference type="Pfam" id="PF13828"/>
    </source>
</evidence>
<name>A0A7Z9A3X9_9MICC</name>
<keyword evidence="2" id="KW-0472">Membrane</keyword>
<dbReference type="Proteomes" id="UP000282386">
    <property type="component" value="Chromosome"/>
</dbReference>
<sequence length="205" mass="21605">MSHNPYQQYPGYPGTPPQGQGDYPASYPAPAPGYPQQQQGYYAGQQAPGYGAHPGQYQQHPGYEGINAPGYDYDYYDLYDNYGAYPGQDTAPNAVLAITSLIVGLLSLFLGIFYYVGIPLGIFAIVVGIVALNKIGKKAATGKGFAIGGMVTGGLALLVAAVTITITVFLHMQLENDCREAGTPDGNGHVTCELDDGSSMTVPAK</sequence>
<feature type="compositionally biased region" description="Low complexity" evidence="1">
    <location>
        <begin position="1"/>
        <end position="26"/>
    </location>
</feature>
<dbReference type="AlphaFoldDB" id="A0A7Z9A3X9"/>
<keyword evidence="2" id="KW-1133">Transmembrane helix</keyword>
<dbReference type="RefSeq" id="WP_126500252.1">
    <property type="nucleotide sequence ID" value="NZ_CAJPQC010000005.1"/>
</dbReference>
<evidence type="ECO:0000313" key="5">
    <source>
        <dbReference type="Proteomes" id="UP000282386"/>
    </source>
</evidence>
<dbReference type="Pfam" id="PF13828">
    <property type="entry name" value="DUF4190"/>
    <property type="match status" value="1"/>
</dbReference>
<proteinExistence type="predicted"/>
<accession>A0A7Z9A3X9</accession>
<reference evidence="4 5" key="1">
    <citation type="submission" date="2018-12" db="EMBL/GenBank/DDBJ databases">
        <authorList>
            <consortium name="Pathogen Informatics"/>
        </authorList>
    </citation>
    <scope>NUCLEOTIDE SEQUENCE [LARGE SCALE GENOMIC DNA]</scope>
    <source>
        <strain evidence="4 5">NCTC10207</strain>
    </source>
</reference>
<evidence type="ECO:0000313" key="4">
    <source>
        <dbReference type="EMBL" id="VEI23414.1"/>
    </source>
</evidence>